<accession>A0A0N1NVU6</accession>
<proteinExistence type="inferred from homology"/>
<feature type="transmembrane region" description="Helical" evidence="7">
    <location>
        <begin position="131"/>
        <end position="151"/>
    </location>
</feature>
<reference evidence="9 10" key="1">
    <citation type="submission" date="2015-06" db="EMBL/GenBank/DDBJ databases">
        <title>Draft genome of the ant-associated black yeast Phialophora attae CBS 131958.</title>
        <authorList>
            <person name="Moreno L.F."/>
            <person name="Stielow B.J."/>
            <person name="de Hoog S."/>
            <person name="Vicente V.A."/>
            <person name="Weiss V.A."/>
            <person name="de Vries M."/>
            <person name="Cruz L.M."/>
            <person name="Souza E.M."/>
        </authorList>
    </citation>
    <scope>NUCLEOTIDE SEQUENCE [LARGE SCALE GENOMIC DNA]</scope>
    <source>
        <strain evidence="9 10">CBS 131958</strain>
    </source>
</reference>
<dbReference type="EMBL" id="LFJN01000060">
    <property type="protein sequence ID" value="KPI34452.1"/>
    <property type="molecule type" value="Genomic_DNA"/>
</dbReference>
<evidence type="ECO:0000256" key="5">
    <source>
        <dbReference type="ARBA" id="ARBA00023136"/>
    </source>
</evidence>
<dbReference type="Proteomes" id="UP000038010">
    <property type="component" value="Unassembled WGS sequence"/>
</dbReference>
<keyword evidence="5 6" id="KW-0472">Membrane</keyword>
<dbReference type="STRING" id="1664694.A0A0N1NVU6"/>
<dbReference type="VEuPathDB" id="FungiDB:AB675_1391"/>
<feature type="transmembrane region" description="Helical" evidence="7">
    <location>
        <begin position="208"/>
        <end position="228"/>
    </location>
</feature>
<organism evidence="9 10">
    <name type="scientific">Cyphellophora attinorum</name>
    <dbReference type="NCBI Taxonomy" id="1664694"/>
    <lineage>
        <taxon>Eukaryota</taxon>
        <taxon>Fungi</taxon>
        <taxon>Dikarya</taxon>
        <taxon>Ascomycota</taxon>
        <taxon>Pezizomycotina</taxon>
        <taxon>Eurotiomycetes</taxon>
        <taxon>Chaetothyriomycetidae</taxon>
        <taxon>Chaetothyriales</taxon>
        <taxon>Cyphellophoraceae</taxon>
        <taxon>Cyphellophora</taxon>
    </lineage>
</organism>
<protein>
    <submittedName>
        <fullName evidence="9">Emopamil-binding protein-like</fullName>
    </submittedName>
</protein>
<dbReference type="PROSITE" id="PS51751">
    <property type="entry name" value="EXPERA"/>
    <property type="match status" value="1"/>
</dbReference>
<feature type="transmembrane region" description="Helical" evidence="7">
    <location>
        <begin position="12"/>
        <end position="33"/>
    </location>
</feature>
<feature type="transmembrane region" description="Helical" evidence="7">
    <location>
        <begin position="45"/>
        <end position="65"/>
    </location>
</feature>
<dbReference type="InterPro" id="IPR007905">
    <property type="entry name" value="EBP"/>
</dbReference>
<dbReference type="GeneID" id="28733157"/>
<evidence type="ECO:0000256" key="6">
    <source>
        <dbReference type="PROSITE-ProRule" id="PRU01087"/>
    </source>
</evidence>
<comment type="caution">
    <text evidence="9">The sequence shown here is derived from an EMBL/GenBank/DDBJ whole genome shotgun (WGS) entry which is preliminary data.</text>
</comment>
<keyword evidence="10" id="KW-1185">Reference proteome</keyword>
<dbReference type="InterPro" id="IPR033118">
    <property type="entry name" value="EXPERA"/>
</dbReference>
<dbReference type="Pfam" id="PF05241">
    <property type="entry name" value="EBP"/>
    <property type="match status" value="1"/>
</dbReference>
<gene>
    <name evidence="9" type="ORF">AB675_1391</name>
</gene>
<name>A0A0N1NVU6_9EURO</name>
<evidence type="ECO:0000313" key="10">
    <source>
        <dbReference type="Proteomes" id="UP000038010"/>
    </source>
</evidence>
<evidence type="ECO:0000256" key="2">
    <source>
        <dbReference type="ARBA" id="ARBA00008337"/>
    </source>
</evidence>
<dbReference type="RefSeq" id="XP_017994415.1">
    <property type="nucleotide sequence ID" value="XM_018141277.1"/>
</dbReference>
<evidence type="ECO:0000256" key="7">
    <source>
        <dbReference type="SAM" id="Phobius"/>
    </source>
</evidence>
<evidence type="ECO:0000313" key="9">
    <source>
        <dbReference type="EMBL" id="KPI34452.1"/>
    </source>
</evidence>
<dbReference type="PANTHER" id="PTHR14207">
    <property type="entry name" value="STEROL ISOMERASE"/>
    <property type="match status" value="1"/>
</dbReference>
<dbReference type="GO" id="GO:0005783">
    <property type="term" value="C:endoplasmic reticulum"/>
    <property type="evidence" value="ECO:0007669"/>
    <property type="project" value="TreeGrafter"/>
</dbReference>
<dbReference type="OrthoDB" id="5415655at2759"/>
<evidence type="ECO:0000259" key="8">
    <source>
        <dbReference type="PROSITE" id="PS51751"/>
    </source>
</evidence>
<feature type="transmembrane region" description="Helical" evidence="7">
    <location>
        <begin position="172"/>
        <end position="196"/>
    </location>
</feature>
<evidence type="ECO:0000256" key="1">
    <source>
        <dbReference type="ARBA" id="ARBA00004141"/>
    </source>
</evidence>
<dbReference type="AlphaFoldDB" id="A0A0N1NVU6"/>
<evidence type="ECO:0000256" key="4">
    <source>
        <dbReference type="ARBA" id="ARBA00022989"/>
    </source>
</evidence>
<feature type="domain" description="EXPERA" evidence="8">
    <location>
        <begin position="41"/>
        <end position="229"/>
    </location>
</feature>
<keyword evidence="3 6" id="KW-0812">Transmembrane</keyword>
<evidence type="ECO:0000256" key="3">
    <source>
        <dbReference type="ARBA" id="ARBA00022692"/>
    </source>
</evidence>
<keyword evidence="4 6" id="KW-1133">Transmembrane helix</keyword>
<dbReference type="GO" id="GO:0016020">
    <property type="term" value="C:membrane"/>
    <property type="evidence" value="ECO:0007669"/>
    <property type="project" value="UniProtKB-SubCell"/>
</dbReference>
<comment type="similarity">
    <text evidence="2">Belongs to the EBP family.</text>
</comment>
<dbReference type="GO" id="GO:0047750">
    <property type="term" value="F:cholestenol delta-isomerase activity"/>
    <property type="evidence" value="ECO:0007669"/>
    <property type="project" value="InterPro"/>
</dbReference>
<comment type="subcellular location">
    <subcellularLocation>
        <location evidence="1">Membrane</location>
        <topology evidence="1">Multi-pass membrane protein</topology>
    </subcellularLocation>
</comment>
<dbReference type="GO" id="GO:0016125">
    <property type="term" value="P:sterol metabolic process"/>
    <property type="evidence" value="ECO:0007669"/>
    <property type="project" value="InterPro"/>
</dbReference>
<dbReference type="PANTHER" id="PTHR14207:SF1">
    <property type="entry name" value="EMOPAMIL-BINDING PROTEIN-LIKE"/>
    <property type="match status" value="1"/>
</dbReference>
<sequence length="239" mass="27677">MEHLPFHVDNATIFGLIVAFGVQGVAQILNVTFLPKSTPLKYKVLFFWHAYDFLTHFILEGSFLYHCFFSYTELGTLKDLTTWKRSPDDLPQLWNNPNRRYGSAFSTHFSALPWIEYGKADVRWRYADLNVVSLELLTVCLAGPAATYICYQIYKAMTAKQATVQRQHMARLWFTAVILATGELYGGFMTFCPEWLSGNAMLNTADPIYLWLYLTYFNMLWVVFPFWVSHLSLTKLPCD</sequence>